<gene>
    <name evidence="1" type="ORF">M5G25_16580</name>
</gene>
<dbReference type="EMBL" id="JAMDGR010000013">
    <property type="protein sequence ID" value="MDD1149904.1"/>
    <property type="molecule type" value="Genomic_DNA"/>
</dbReference>
<sequence>MGDKEKPQKIQGRQARWTAATAFFSMMAFRQLVHQGRSINMFCFSQWRVRGAVSIAALLLGGCSFNGSYPDASAPDAAKLRFISSSDSSTLDLFDAEHCGGQTTGLLNNLFSANTRRRADMSVAAPEDAKAYLEVRLQPGHELFARANTLSTGSVCTVGFNFTLQSGGEYEADFRKVGRTCQVTLSRLRQIDGKTVRSPIVLTKKGLPACAGHNPIFPKPTEAQPQSAERAALIAQIVDASVIAKMKPDAEDSPSVQKTLLDKSIAERKQRLDFSLPDAYWTEYQQNLEQFANEMRGTKARSLQLYKDYYTNRLGLLDTPAIKELLPDSEAADRSKAMSTNNEMLEYYYRAQQALLKETMSTHQARMADLDQRFEVCKRFAACWQR</sequence>
<evidence type="ECO:0000313" key="1">
    <source>
        <dbReference type="EMBL" id="MDD1149904.1"/>
    </source>
</evidence>
<evidence type="ECO:0000313" key="2">
    <source>
        <dbReference type="Proteomes" id="UP001217610"/>
    </source>
</evidence>
<proteinExistence type="predicted"/>
<name>A0ABT5Q7C3_9PSED</name>
<dbReference type="Proteomes" id="UP001217610">
    <property type="component" value="Unassembled WGS sequence"/>
</dbReference>
<dbReference type="RefSeq" id="WP_273923401.1">
    <property type="nucleotide sequence ID" value="NZ_JAMDGR010000013.1"/>
</dbReference>
<protein>
    <recommendedName>
        <fullName evidence="3">Lipoprotein</fullName>
    </recommendedName>
</protein>
<evidence type="ECO:0008006" key="3">
    <source>
        <dbReference type="Google" id="ProtNLM"/>
    </source>
</evidence>
<keyword evidence="2" id="KW-1185">Reference proteome</keyword>
<accession>A0ABT5Q7C3</accession>
<comment type="caution">
    <text evidence="1">The sequence shown here is derived from an EMBL/GenBank/DDBJ whole genome shotgun (WGS) entry which is preliminary data.</text>
</comment>
<organism evidence="1 2">
    <name type="scientific">Pseudomonas idahonensis</name>
    <dbReference type="NCBI Taxonomy" id="2942628"/>
    <lineage>
        <taxon>Bacteria</taxon>
        <taxon>Pseudomonadati</taxon>
        <taxon>Pseudomonadota</taxon>
        <taxon>Gammaproteobacteria</taxon>
        <taxon>Pseudomonadales</taxon>
        <taxon>Pseudomonadaceae</taxon>
        <taxon>Pseudomonas</taxon>
    </lineage>
</organism>
<reference evidence="1 2" key="1">
    <citation type="submission" date="2022-05" db="EMBL/GenBank/DDBJ databases">
        <title>Novel Pseudomonas spp. Isolated from a Rainbow Trout Aquaculture Facility.</title>
        <authorList>
            <person name="Testerman T."/>
            <person name="Graf J."/>
        </authorList>
    </citation>
    <scope>NUCLEOTIDE SEQUENCE [LARGE SCALE GENOMIC DNA]</scope>
    <source>
        <strain evidence="1 2">ID357</strain>
    </source>
</reference>